<dbReference type="InterPro" id="IPR052764">
    <property type="entry name" value="GH20_Enzymes"/>
</dbReference>
<comment type="similarity">
    <text evidence="1">Belongs to the glycosyl hydrolase 20 family.</text>
</comment>
<dbReference type="RefSeq" id="WP_381828011.1">
    <property type="nucleotide sequence ID" value="NZ_JBHTCF010000002.1"/>
</dbReference>
<protein>
    <submittedName>
        <fullName evidence="6">Family 20 glycosylhydrolase</fullName>
    </submittedName>
</protein>
<reference evidence="7" key="1">
    <citation type="journal article" date="2019" name="Int. J. Syst. Evol. Microbiol.">
        <title>The Global Catalogue of Microorganisms (GCM) 10K type strain sequencing project: providing services to taxonomists for standard genome sequencing and annotation.</title>
        <authorList>
            <consortium name="The Broad Institute Genomics Platform"/>
            <consortium name="The Broad Institute Genome Sequencing Center for Infectious Disease"/>
            <person name="Wu L."/>
            <person name="Ma J."/>
        </authorList>
    </citation>
    <scope>NUCLEOTIDE SEQUENCE [LARGE SCALE GENOMIC DNA]</scope>
    <source>
        <strain evidence="7">SYNS20</strain>
    </source>
</reference>
<keyword evidence="2" id="KW-0378">Hydrolase</keyword>
<evidence type="ECO:0000313" key="6">
    <source>
        <dbReference type="EMBL" id="MFC7304128.1"/>
    </source>
</evidence>
<dbReference type="InterPro" id="IPR029018">
    <property type="entry name" value="Hex-like_dom2"/>
</dbReference>
<evidence type="ECO:0000256" key="2">
    <source>
        <dbReference type="ARBA" id="ARBA00022801"/>
    </source>
</evidence>
<sequence length="527" mass="58213">MTDNEKFRPSRRAVTSGLAALAAGGLSVPLGSGAAFARRAPEGAPFVVPALQRWQGGEGEFRLGANSRVVVSRGNARLLKLARTLTGELVELTGIRLLEPLVDNGRADEGEIRLLLDPSASHPEGGARYREEGSTTTVTAQHITVTAPTYEGAFHATRSLLQILVQDERRVVPAGTAADWPDYARRGFMLDVGRRYFTPEFIRDYIRALSWFKFNDFQIHLNDNEIKPPEGDWSKAQSAFRLASDDPKWAGLAARDGSYDRSTWDGFEELAATHAVRLTPEIDAPAHSRAFVKFRPDIGLDGGNSDHLDLAKPAATQFMRDLFTHFVPWFRSPVVHYGVDEYGGPVDQYKGYFNALAAHLKDLDKQPAAWGSLARIGNTAEGYDKDARIYSWNNGWYGPQAIKRDGFEFVNINDVTLYIVPFADYYHGQGLDGRYLYEEWAPHVFPDGQSVEPFDPALHGALFAVWNDLVHETYTELDVHGLVNKTLGVLAQKMWSGSGDAAGLAYDAFQQRVNTLGLGPGLELLGT</sequence>
<organism evidence="6 7">
    <name type="scientific">Streptomyces monticola</name>
    <dbReference type="NCBI Taxonomy" id="2666263"/>
    <lineage>
        <taxon>Bacteria</taxon>
        <taxon>Bacillati</taxon>
        <taxon>Actinomycetota</taxon>
        <taxon>Actinomycetes</taxon>
        <taxon>Kitasatosporales</taxon>
        <taxon>Streptomycetaceae</taxon>
        <taxon>Streptomyces</taxon>
    </lineage>
</organism>
<evidence type="ECO:0000259" key="4">
    <source>
        <dbReference type="Pfam" id="PF00728"/>
    </source>
</evidence>
<evidence type="ECO:0000256" key="3">
    <source>
        <dbReference type="ARBA" id="ARBA00023295"/>
    </source>
</evidence>
<dbReference type="InterPro" id="IPR025705">
    <property type="entry name" value="Beta_hexosaminidase_sua/sub"/>
</dbReference>
<proteinExistence type="inferred from homology"/>
<name>A0ABW2JF10_9ACTN</name>
<dbReference type="InterPro" id="IPR017853">
    <property type="entry name" value="GH"/>
</dbReference>
<dbReference type="InterPro" id="IPR015883">
    <property type="entry name" value="Glyco_hydro_20_cat"/>
</dbReference>
<dbReference type="SUPFAM" id="SSF55545">
    <property type="entry name" value="beta-N-acetylhexosaminidase-like domain"/>
    <property type="match status" value="1"/>
</dbReference>
<dbReference type="SUPFAM" id="SSF51445">
    <property type="entry name" value="(Trans)glycosidases"/>
    <property type="match status" value="1"/>
</dbReference>
<dbReference type="Proteomes" id="UP001596523">
    <property type="component" value="Unassembled WGS sequence"/>
</dbReference>
<dbReference type="Gene3D" id="3.30.379.10">
    <property type="entry name" value="Chitobiase/beta-hexosaminidase domain 2-like"/>
    <property type="match status" value="1"/>
</dbReference>
<dbReference type="Pfam" id="PF00728">
    <property type="entry name" value="Glyco_hydro_20"/>
    <property type="match status" value="1"/>
</dbReference>
<dbReference type="Pfam" id="PF02838">
    <property type="entry name" value="Glyco_hydro_20b"/>
    <property type="match status" value="1"/>
</dbReference>
<feature type="domain" description="Beta-hexosaminidase bacterial type N-terminal" evidence="5">
    <location>
        <begin position="45"/>
        <end position="180"/>
    </location>
</feature>
<dbReference type="PROSITE" id="PS51318">
    <property type="entry name" value="TAT"/>
    <property type="match status" value="1"/>
</dbReference>
<keyword evidence="3" id="KW-0326">Glycosidase</keyword>
<dbReference type="CDD" id="cd06564">
    <property type="entry name" value="GH20_DspB_LnbB-like"/>
    <property type="match status" value="1"/>
</dbReference>
<dbReference type="PRINTS" id="PR00738">
    <property type="entry name" value="GLHYDRLASE20"/>
</dbReference>
<evidence type="ECO:0000259" key="5">
    <source>
        <dbReference type="Pfam" id="PF02838"/>
    </source>
</evidence>
<gene>
    <name evidence="6" type="ORF">ACFQVC_07870</name>
</gene>
<dbReference type="InterPro" id="IPR015882">
    <property type="entry name" value="HEX_bac_N"/>
</dbReference>
<dbReference type="PANTHER" id="PTHR43678:SF1">
    <property type="entry name" value="BETA-N-ACETYLHEXOSAMINIDASE"/>
    <property type="match status" value="1"/>
</dbReference>
<evidence type="ECO:0000313" key="7">
    <source>
        <dbReference type="Proteomes" id="UP001596523"/>
    </source>
</evidence>
<accession>A0ABW2JF10</accession>
<dbReference type="InterPro" id="IPR006311">
    <property type="entry name" value="TAT_signal"/>
</dbReference>
<evidence type="ECO:0000256" key="1">
    <source>
        <dbReference type="ARBA" id="ARBA00006285"/>
    </source>
</evidence>
<keyword evidence="7" id="KW-1185">Reference proteome</keyword>
<dbReference type="Gene3D" id="3.20.20.80">
    <property type="entry name" value="Glycosidases"/>
    <property type="match status" value="1"/>
</dbReference>
<feature type="domain" description="Glycoside hydrolase family 20 catalytic" evidence="4">
    <location>
        <begin position="183"/>
        <end position="343"/>
    </location>
</feature>
<dbReference type="EMBL" id="JBHTCF010000002">
    <property type="protein sequence ID" value="MFC7304128.1"/>
    <property type="molecule type" value="Genomic_DNA"/>
</dbReference>
<dbReference type="PANTHER" id="PTHR43678">
    <property type="entry name" value="PUTATIVE (AFU_ORTHOLOGUE AFUA_2G00640)-RELATED"/>
    <property type="match status" value="1"/>
</dbReference>
<comment type="caution">
    <text evidence="6">The sequence shown here is derived from an EMBL/GenBank/DDBJ whole genome shotgun (WGS) entry which is preliminary data.</text>
</comment>